<gene>
    <name evidence="2" type="ORF">FLM9_54</name>
</gene>
<accession>A0A164Y0F7</accession>
<sequence length="116" mass="12888">MGEGINWLLEEDPDGRVQEAPWTEPLAPSESPLNGERRGRPGRTAGDPSGPESPWSHQGNHGARRRPLQVIPHPAPPLLQQARPAPEPWEEESPRRDGGGSRPSRPRPRSSRRIRP</sequence>
<organism evidence="2 3">
    <name type="scientific">Candidatus Synechococcus spongiarum</name>
    <dbReference type="NCBI Taxonomy" id="431041"/>
    <lineage>
        <taxon>Bacteria</taxon>
        <taxon>Bacillati</taxon>
        <taxon>Cyanobacteriota</taxon>
        <taxon>Cyanophyceae</taxon>
        <taxon>Synechococcales</taxon>
        <taxon>Synechococcaceae</taxon>
        <taxon>Synechococcus</taxon>
    </lineage>
</organism>
<evidence type="ECO:0000256" key="1">
    <source>
        <dbReference type="SAM" id="MobiDB-lite"/>
    </source>
</evidence>
<keyword evidence="3" id="KW-1185">Reference proteome</keyword>
<dbReference type="Proteomes" id="UP000182631">
    <property type="component" value="Unassembled WGS sequence"/>
</dbReference>
<dbReference type="EMBL" id="FITM01000006">
    <property type="protein sequence ID" value="SAY38254.1"/>
    <property type="molecule type" value="Genomic_DNA"/>
</dbReference>
<dbReference type="AlphaFoldDB" id="A0A164Y0F7"/>
<proteinExistence type="predicted"/>
<feature type="region of interest" description="Disordered" evidence="1">
    <location>
        <begin position="1"/>
        <end position="116"/>
    </location>
</feature>
<protein>
    <submittedName>
        <fullName evidence="2">Uncharacterized protein</fullName>
    </submittedName>
</protein>
<feature type="compositionally biased region" description="Basic residues" evidence="1">
    <location>
        <begin position="104"/>
        <end position="116"/>
    </location>
</feature>
<name>A0A164Y0F7_9SYNE</name>
<evidence type="ECO:0000313" key="2">
    <source>
        <dbReference type="EMBL" id="SAY38254.1"/>
    </source>
</evidence>
<evidence type="ECO:0000313" key="3">
    <source>
        <dbReference type="Proteomes" id="UP000182631"/>
    </source>
</evidence>
<reference evidence="3" key="1">
    <citation type="submission" date="2016-02" db="EMBL/GenBank/DDBJ databases">
        <authorList>
            <person name="liu f."/>
        </authorList>
    </citation>
    <scope>NUCLEOTIDE SEQUENCE [LARGE SCALE GENOMIC DNA]</scope>
</reference>